<dbReference type="PIRSF" id="PIRSF017082">
    <property type="entry name" value="YflP"/>
    <property type="match status" value="1"/>
</dbReference>
<dbReference type="PANTHER" id="PTHR42928:SF5">
    <property type="entry name" value="BLR1237 PROTEIN"/>
    <property type="match status" value="1"/>
</dbReference>
<sequence length="338" mass="35950">MGSRRGRWFWKSSMRKLLVVLTVIVLGLPPRAMAAAPDYPVRAVTMIVPFPAGGATDTLARLLAEKMQAVLGQPVIIENVAGAAGSTGVGRAVRSPADGYTLSIGTSTTHMLTGGLYILPFDLLKDLEPIILIGSEPLLIVGKNSLPADDLKGLIAYLKANPDKASVGVAGVGATGHLTGISFQKTTGTKFQFVPYRGNAPAMQDLLAGQIDFMIEPSSNFKSLLAAKSVKPYAITGRTRLPSSPDIPTADEAGLPGFFASLWYGLWVPKGTPKSVVAKLNAAMVQVLADPSIRKRLDDLGIEASPLDQQSPEALHVFQKAEAERWWPIIKASNLKAE</sequence>
<comment type="similarity">
    <text evidence="1">Belongs to the UPF0065 (bug) family.</text>
</comment>
<gene>
    <name evidence="2" type="ORF">SAMN05444158_4293</name>
</gene>
<dbReference type="AlphaFoldDB" id="A0A1H1XEM5"/>
<evidence type="ECO:0000313" key="2">
    <source>
        <dbReference type="EMBL" id="SDT07717.1"/>
    </source>
</evidence>
<evidence type="ECO:0000256" key="1">
    <source>
        <dbReference type="ARBA" id="ARBA00006987"/>
    </source>
</evidence>
<dbReference type="Gene3D" id="3.40.190.150">
    <property type="entry name" value="Bordetella uptake gene, domain 1"/>
    <property type="match status" value="1"/>
</dbReference>
<keyword evidence="2" id="KW-0675">Receptor</keyword>
<organism evidence="2 3">
    <name type="scientific">Bradyrhizobium canariense</name>
    <dbReference type="NCBI Taxonomy" id="255045"/>
    <lineage>
        <taxon>Bacteria</taxon>
        <taxon>Pseudomonadati</taxon>
        <taxon>Pseudomonadota</taxon>
        <taxon>Alphaproteobacteria</taxon>
        <taxon>Hyphomicrobiales</taxon>
        <taxon>Nitrobacteraceae</taxon>
        <taxon>Bradyrhizobium</taxon>
    </lineage>
</organism>
<dbReference type="EMBL" id="LT629750">
    <property type="protein sequence ID" value="SDT07717.1"/>
    <property type="molecule type" value="Genomic_DNA"/>
</dbReference>
<dbReference type="InterPro" id="IPR042100">
    <property type="entry name" value="Bug_dom1"/>
</dbReference>
<keyword evidence="3" id="KW-1185">Reference proteome</keyword>
<dbReference type="SUPFAM" id="SSF53850">
    <property type="entry name" value="Periplasmic binding protein-like II"/>
    <property type="match status" value="1"/>
</dbReference>
<protein>
    <submittedName>
        <fullName evidence="2">Tripartite-type tricarboxylate transporter, receptor component TctC</fullName>
    </submittedName>
</protein>
<dbReference type="Proteomes" id="UP000243904">
    <property type="component" value="Chromosome I"/>
</dbReference>
<reference evidence="3" key="1">
    <citation type="submission" date="2016-10" db="EMBL/GenBank/DDBJ databases">
        <authorList>
            <person name="Varghese N."/>
            <person name="Submissions S."/>
        </authorList>
    </citation>
    <scope>NUCLEOTIDE SEQUENCE [LARGE SCALE GENOMIC DNA]</scope>
    <source>
        <strain evidence="3">GAS369</strain>
    </source>
</reference>
<name>A0A1H1XEM5_9BRAD</name>
<proteinExistence type="inferred from homology"/>
<dbReference type="Pfam" id="PF03401">
    <property type="entry name" value="TctC"/>
    <property type="match status" value="1"/>
</dbReference>
<dbReference type="PANTHER" id="PTHR42928">
    <property type="entry name" value="TRICARBOXYLATE-BINDING PROTEIN"/>
    <property type="match status" value="1"/>
</dbReference>
<dbReference type="InterPro" id="IPR005064">
    <property type="entry name" value="BUG"/>
</dbReference>
<dbReference type="Gene3D" id="3.40.190.10">
    <property type="entry name" value="Periplasmic binding protein-like II"/>
    <property type="match status" value="1"/>
</dbReference>
<accession>A0A1H1XEM5</accession>
<evidence type="ECO:0000313" key="3">
    <source>
        <dbReference type="Proteomes" id="UP000243904"/>
    </source>
</evidence>